<evidence type="ECO:0000313" key="1">
    <source>
        <dbReference type="EMBL" id="GEY01831.1"/>
    </source>
</evidence>
<name>A0A699HF43_TANCI</name>
<proteinExistence type="predicted"/>
<evidence type="ECO:0008006" key="2">
    <source>
        <dbReference type="Google" id="ProtNLM"/>
    </source>
</evidence>
<gene>
    <name evidence="1" type="ORF">Tci_373805</name>
</gene>
<dbReference type="EMBL" id="BKCJ010145899">
    <property type="protein sequence ID" value="GEY01831.1"/>
    <property type="molecule type" value="Genomic_DNA"/>
</dbReference>
<protein>
    <recommendedName>
        <fullName evidence="2">Zinc knuckle CX2CX4HX4C</fullName>
    </recommendedName>
</protein>
<sequence length="274" mass="31310">MHEGRVFWSEDDTDRLVVRFLGTQPQKVKNIKGKLVGKDGQPLKQYCRIQFGIPVEELAPQVTQKSSEAHIKIPAEMSNASKVCLNGDHGESNNWSTKLISFASILRKNYQEDGKRLALSIVEKYVKIAWVKYGIERVMLNHGFFFQFSTKECMDKVLENEPWALIEVSSETALMDSLVVAIPFQNVSGHTLETTDIEYEWQPPRCDTCKIFDHNDDQCPKMVKVLVPRKKVEAPPIKTPKKTGIWSGGNAYSPKENAVFSPERKIHYFYRDVS</sequence>
<dbReference type="AlphaFoldDB" id="A0A699HF43"/>
<comment type="caution">
    <text evidence="1">The sequence shown here is derived from an EMBL/GenBank/DDBJ whole genome shotgun (WGS) entry which is preliminary data.</text>
</comment>
<accession>A0A699HF43</accession>
<reference evidence="1" key="1">
    <citation type="journal article" date="2019" name="Sci. Rep.">
        <title>Draft genome of Tanacetum cinerariifolium, the natural source of mosquito coil.</title>
        <authorList>
            <person name="Yamashiro T."/>
            <person name="Shiraishi A."/>
            <person name="Satake H."/>
            <person name="Nakayama K."/>
        </authorList>
    </citation>
    <scope>NUCLEOTIDE SEQUENCE</scope>
</reference>
<organism evidence="1">
    <name type="scientific">Tanacetum cinerariifolium</name>
    <name type="common">Dalmatian daisy</name>
    <name type="synonym">Chrysanthemum cinerariifolium</name>
    <dbReference type="NCBI Taxonomy" id="118510"/>
    <lineage>
        <taxon>Eukaryota</taxon>
        <taxon>Viridiplantae</taxon>
        <taxon>Streptophyta</taxon>
        <taxon>Embryophyta</taxon>
        <taxon>Tracheophyta</taxon>
        <taxon>Spermatophyta</taxon>
        <taxon>Magnoliopsida</taxon>
        <taxon>eudicotyledons</taxon>
        <taxon>Gunneridae</taxon>
        <taxon>Pentapetalae</taxon>
        <taxon>asterids</taxon>
        <taxon>campanulids</taxon>
        <taxon>Asterales</taxon>
        <taxon>Asteraceae</taxon>
        <taxon>Asteroideae</taxon>
        <taxon>Anthemideae</taxon>
        <taxon>Anthemidinae</taxon>
        <taxon>Tanacetum</taxon>
    </lineage>
</organism>